<dbReference type="EMBL" id="JQ269600">
    <property type="protein sequence ID" value="AFA54929.1"/>
    <property type="molecule type" value="Genomic_DNA"/>
</dbReference>
<feature type="transmembrane region" description="Helical" evidence="8">
    <location>
        <begin position="209"/>
        <end position="233"/>
    </location>
</feature>
<proteinExistence type="predicted"/>
<comment type="subcellular location">
    <subcellularLocation>
        <location evidence="1">Cell membrane</location>
        <topology evidence="1">Multi-pass membrane protein</topology>
    </subcellularLocation>
</comment>
<feature type="transmembrane region" description="Helical" evidence="8">
    <location>
        <begin position="561"/>
        <end position="582"/>
    </location>
</feature>
<feature type="transmembrane region" description="Helical" evidence="8">
    <location>
        <begin position="171"/>
        <end position="188"/>
    </location>
</feature>
<keyword evidence="5 8" id="KW-1133">Transmembrane helix</keyword>
<evidence type="ECO:0000256" key="1">
    <source>
        <dbReference type="ARBA" id="ARBA00004651"/>
    </source>
</evidence>
<keyword evidence="7 8" id="KW-0472">Membrane</keyword>
<keyword evidence="4 8" id="KW-0812">Transmembrane</keyword>
<evidence type="ECO:0000256" key="3">
    <source>
        <dbReference type="ARBA" id="ARBA00022475"/>
    </source>
</evidence>
<evidence type="ECO:0000256" key="4">
    <source>
        <dbReference type="ARBA" id="ARBA00022692"/>
    </source>
</evidence>
<evidence type="ECO:0000256" key="7">
    <source>
        <dbReference type="ARBA" id="ARBA00023136"/>
    </source>
</evidence>
<dbReference type="PANTHER" id="PTHR32024:SF1">
    <property type="entry name" value="KTR SYSTEM POTASSIUM UPTAKE PROTEIN B"/>
    <property type="match status" value="1"/>
</dbReference>
<feature type="transmembrane region" description="Helical" evidence="8">
    <location>
        <begin position="245"/>
        <end position="263"/>
    </location>
</feature>
<feature type="transmembrane region" description="Helical" evidence="8">
    <location>
        <begin position="141"/>
        <end position="159"/>
    </location>
</feature>
<dbReference type="GO" id="GO:0008324">
    <property type="term" value="F:monoatomic cation transmembrane transporter activity"/>
    <property type="evidence" value="ECO:0007669"/>
    <property type="project" value="InterPro"/>
</dbReference>
<reference evidence="9" key="1">
    <citation type="journal article" date="2012" name="ISME J.">
        <title>Functional metagenomics reveals novel salt tolerance loci from the human gut microbiome.</title>
        <authorList>
            <person name="Culligan E.P."/>
            <person name="Sleator R.D."/>
            <person name="Marchesi J.R."/>
            <person name="Hill C."/>
        </authorList>
    </citation>
    <scope>NUCLEOTIDE SEQUENCE</scope>
</reference>
<name>H6WNZ8_9BACT</name>
<dbReference type="GO" id="GO:0005886">
    <property type="term" value="C:plasma membrane"/>
    <property type="evidence" value="ECO:0007669"/>
    <property type="project" value="UniProtKB-SubCell"/>
</dbReference>
<dbReference type="Pfam" id="PF02386">
    <property type="entry name" value="TrkH"/>
    <property type="match status" value="1"/>
</dbReference>
<keyword evidence="3" id="KW-1003">Cell membrane</keyword>
<feature type="transmembrane region" description="Helical" evidence="8">
    <location>
        <begin position="324"/>
        <end position="346"/>
    </location>
</feature>
<feature type="transmembrane region" description="Helical" evidence="8">
    <location>
        <begin position="111"/>
        <end position="129"/>
    </location>
</feature>
<keyword evidence="6" id="KW-0406">Ion transport</keyword>
<keyword evidence="2" id="KW-0813">Transport</keyword>
<feature type="transmembrane region" description="Helical" evidence="8">
    <location>
        <begin position="73"/>
        <end position="91"/>
    </location>
</feature>
<evidence type="ECO:0000256" key="6">
    <source>
        <dbReference type="ARBA" id="ARBA00023065"/>
    </source>
</evidence>
<accession>H6WNZ8</accession>
<feature type="transmembrane region" description="Helical" evidence="8">
    <location>
        <begin position="436"/>
        <end position="459"/>
    </location>
</feature>
<evidence type="ECO:0000256" key="8">
    <source>
        <dbReference type="SAM" id="Phobius"/>
    </source>
</evidence>
<feature type="transmembrane region" description="Helical" evidence="8">
    <location>
        <begin position="275"/>
        <end position="297"/>
    </location>
</feature>
<feature type="transmembrane region" description="Helical" evidence="8">
    <location>
        <begin position="358"/>
        <end position="379"/>
    </location>
</feature>
<feature type="transmembrane region" description="Helical" evidence="8">
    <location>
        <begin position="615"/>
        <end position="639"/>
    </location>
</feature>
<dbReference type="PANTHER" id="PTHR32024">
    <property type="entry name" value="TRK SYSTEM POTASSIUM UPTAKE PROTEIN TRKG-RELATED"/>
    <property type="match status" value="1"/>
</dbReference>
<evidence type="ECO:0000256" key="2">
    <source>
        <dbReference type="ARBA" id="ARBA00022448"/>
    </source>
</evidence>
<dbReference type="InterPro" id="IPR003445">
    <property type="entry name" value="Cat_transpt"/>
</dbReference>
<organism evidence="9">
    <name type="scientific">uncultured Akkermansia sp. SMG25</name>
    <dbReference type="NCBI Taxonomy" id="1131822"/>
    <lineage>
        <taxon>Bacteria</taxon>
        <taxon>Pseudomonadati</taxon>
        <taxon>Verrucomicrobiota</taxon>
        <taxon>Verrucomicrobiia</taxon>
        <taxon>Verrucomicrobiales</taxon>
        <taxon>Akkermansiaceae</taxon>
        <taxon>Akkermansia</taxon>
        <taxon>environmental samples</taxon>
    </lineage>
</organism>
<evidence type="ECO:0000256" key="5">
    <source>
        <dbReference type="ARBA" id="ARBA00022989"/>
    </source>
</evidence>
<protein>
    <submittedName>
        <fullName evidence="9">H(+) transporting two sector ATPase</fullName>
    </submittedName>
</protein>
<evidence type="ECO:0000313" key="9">
    <source>
        <dbReference type="EMBL" id="AFA54929.1"/>
    </source>
</evidence>
<dbReference type="GO" id="GO:0030001">
    <property type="term" value="P:metal ion transport"/>
    <property type="evidence" value="ECO:0007669"/>
    <property type="project" value="UniProtKB-ARBA"/>
</dbReference>
<dbReference type="AlphaFoldDB" id="H6WNZ8"/>
<sequence length="657" mass="73510">MHRRGSFATIFACIRKNIFTDVFFRSFPCRPENDIRASQILPYAVGFRRHSEDTIFRFVNENREKPVLNRFEIMELAFGMCTLGALMWLLWLNGFDAIHEDQVSLRYFREILSLLVLGQLAGAIGILREKWLAKAIRNPRWVELGMGLLILVMLIGNYSNSAFFSRIELQNIFRALCLCYGAAPLLNLKEYFFRIARRKRGFRMPRIRPALLFLITLIAFITLGGTLLMSPGATKEGISLSPTDAYFISTSAVCVTGLVPLNVHEHFTNYGQTILLALFQIGAFGIMTFTYFVSLMVGQGLTLRSKVTISNLLDEEGITQVDRFIKNIIAVTFGVEALGAVALYFSWRGIPGLEGDTLWWYAVFHSVSGFCNAGFSLFADNLATPNVAYNMGGQITIMVMVLCGSLGFAMYLEIVRRARVALGWDRRDTVSRHWSTYSWLVVRMTTALVLGGGLVLFLIKMIDGSLFNSSDPWYWILWESLFNATARTAGFNISDMALNSVPYALFLSALMFIGGNPGSTTGGVHTTAFAVSCGEVARILQGKQDVVMHRRRIARSVVERAVITVILAGAWVGMMTMVMCFAEPGLSLERLFFEVVSSFATVGFSWNVTPELSDLGKWIIVFNMIVGRVGMVAFVLAFMKQPSKSPIRYPETRLPLS</sequence>
<feature type="transmembrane region" description="Helical" evidence="8">
    <location>
        <begin position="391"/>
        <end position="415"/>
    </location>
</feature>